<dbReference type="InterPro" id="IPR036291">
    <property type="entry name" value="NAD(P)-bd_dom_sf"/>
</dbReference>
<gene>
    <name evidence="2" type="ORF">JKP34_04510</name>
</gene>
<dbReference type="Pfam" id="PF03446">
    <property type="entry name" value="NAD_binding_2"/>
    <property type="match status" value="1"/>
</dbReference>
<dbReference type="EMBL" id="JAERQG010000001">
    <property type="protein sequence ID" value="MBL0764503.1"/>
    <property type="molecule type" value="Genomic_DNA"/>
</dbReference>
<keyword evidence="3" id="KW-1185">Reference proteome</keyword>
<dbReference type="GO" id="GO:0050661">
    <property type="term" value="F:NADP binding"/>
    <property type="evidence" value="ECO:0007669"/>
    <property type="project" value="InterPro"/>
</dbReference>
<reference evidence="2" key="1">
    <citation type="submission" date="2021-01" db="EMBL/GenBank/DDBJ databases">
        <title>Marivirga sp. nov., isolated from intertidal surface sediments.</title>
        <authorList>
            <person name="Zhang M."/>
        </authorList>
    </citation>
    <scope>NUCLEOTIDE SEQUENCE</scope>
    <source>
        <strain evidence="2">SM1354</strain>
    </source>
</reference>
<dbReference type="AlphaFoldDB" id="A0A937AJ22"/>
<dbReference type="PANTHER" id="PTHR48079:SF6">
    <property type="entry name" value="NAD(P)-BINDING DOMAIN-CONTAINING PROTEIN-RELATED"/>
    <property type="match status" value="1"/>
</dbReference>
<dbReference type="GO" id="GO:0005737">
    <property type="term" value="C:cytoplasm"/>
    <property type="evidence" value="ECO:0007669"/>
    <property type="project" value="TreeGrafter"/>
</dbReference>
<proteinExistence type="predicted"/>
<dbReference type="RefSeq" id="WP_201918134.1">
    <property type="nucleotide sequence ID" value="NZ_JAERQG010000001.1"/>
</dbReference>
<dbReference type="GO" id="GO:0004029">
    <property type="term" value="F:aldehyde dehydrogenase (NAD+) activity"/>
    <property type="evidence" value="ECO:0007669"/>
    <property type="project" value="TreeGrafter"/>
</dbReference>
<dbReference type="Proteomes" id="UP000642920">
    <property type="component" value="Unassembled WGS sequence"/>
</dbReference>
<dbReference type="PANTHER" id="PTHR48079">
    <property type="entry name" value="PROTEIN YEEZ"/>
    <property type="match status" value="1"/>
</dbReference>
<sequence>MKNISILGCGWLGLPLASHFCNKGFEVKGSTTSADKFSQIQEVGAQAYLVDLPHSFEVGFLKDADIIIINIPPQTRKKGKDFHKACIEQIIPHIASNTKIIYVSATSVYPDLNQPIDESIPVDKDSERAQALWQAENLLKENCPDQTCILRFGGLLGYDRIPGKYFAGKEVDTPDERVNYIHRDDAIGIISRLVEDKFDVDIYNGVAPLHPTKKEVYLNNAEQFKFDDPIFEPKANQLKNRYIDSQKVVSKLGYSFIYPDPLRFHYTK</sequence>
<accession>A0A937AJ22</accession>
<organism evidence="2 3">
    <name type="scientific">Marivirga atlantica</name>
    <dbReference type="NCBI Taxonomy" id="1548457"/>
    <lineage>
        <taxon>Bacteria</taxon>
        <taxon>Pseudomonadati</taxon>
        <taxon>Bacteroidota</taxon>
        <taxon>Cytophagia</taxon>
        <taxon>Cytophagales</taxon>
        <taxon>Marivirgaceae</taxon>
        <taxon>Marivirga</taxon>
    </lineage>
</organism>
<evidence type="ECO:0000259" key="1">
    <source>
        <dbReference type="Pfam" id="PF03446"/>
    </source>
</evidence>
<dbReference type="InterPro" id="IPR006115">
    <property type="entry name" value="6PGDH_NADP-bd"/>
</dbReference>
<comment type="caution">
    <text evidence="2">The sequence shown here is derived from an EMBL/GenBank/DDBJ whole genome shotgun (WGS) entry which is preliminary data.</text>
</comment>
<feature type="domain" description="6-phosphogluconate dehydrogenase NADP-binding" evidence="1">
    <location>
        <begin position="3"/>
        <end position="107"/>
    </location>
</feature>
<dbReference type="SUPFAM" id="SSF51735">
    <property type="entry name" value="NAD(P)-binding Rossmann-fold domains"/>
    <property type="match status" value="1"/>
</dbReference>
<evidence type="ECO:0000313" key="2">
    <source>
        <dbReference type="EMBL" id="MBL0764503.1"/>
    </source>
</evidence>
<dbReference type="InterPro" id="IPR051783">
    <property type="entry name" value="NAD(P)-dependent_oxidoreduct"/>
</dbReference>
<evidence type="ECO:0000313" key="3">
    <source>
        <dbReference type="Proteomes" id="UP000642920"/>
    </source>
</evidence>
<protein>
    <submittedName>
        <fullName evidence="2">SDR family NAD(P)-dependent oxidoreductase</fullName>
    </submittedName>
</protein>
<name>A0A937AJ22_9BACT</name>
<dbReference type="Gene3D" id="3.40.50.720">
    <property type="entry name" value="NAD(P)-binding Rossmann-like Domain"/>
    <property type="match status" value="1"/>
</dbReference>